<dbReference type="EMBL" id="JBBNAF010000003">
    <property type="protein sequence ID" value="KAK9159861.1"/>
    <property type="molecule type" value="Genomic_DNA"/>
</dbReference>
<evidence type="ECO:0000313" key="2">
    <source>
        <dbReference type="Proteomes" id="UP001420932"/>
    </source>
</evidence>
<organism evidence="1 2">
    <name type="scientific">Stephania yunnanensis</name>
    <dbReference type="NCBI Taxonomy" id="152371"/>
    <lineage>
        <taxon>Eukaryota</taxon>
        <taxon>Viridiplantae</taxon>
        <taxon>Streptophyta</taxon>
        <taxon>Embryophyta</taxon>
        <taxon>Tracheophyta</taxon>
        <taxon>Spermatophyta</taxon>
        <taxon>Magnoliopsida</taxon>
        <taxon>Ranunculales</taxon>
        <taxon>Menispermaceae</taxon>
        <taxon>Menispermoideae</taxon>
        <taxon>Cissampelideae</taxon>
        <taxon>Stephania</taxon>
    </lineage>
</organism>
<dbReference type="AlphaFoldDB" id="A0AAP0KW86"/>
<reference evidence="1 2" key="1">
    <citation type="submission" date="2024-01" db="EMBL/GenBank/DDBJ databases">
        <title>Genome assemblies of Stephania.</title>
        <authorList>
            <person name="Yang L."/>
        </authorList>
    </citation>
    <scope>NUCLEOTIDE SEQUENCE [LARGE SCALE GENOMIC DNA]</scope>
    <source>
        <strain evidence="1">YNDBR</strain>
        <tissue evidence="1">Leaf</tissue>
    </source>
</reference>
<dbReference type="Proteomes" id="UP001420932">
    <property type="component" value="Unassembled WGS sequence"/>
</dbReference>
<protein>
    <submittedName>
        <fullName evidence="1">Uncharacterized protein</fullName>
    </submittedName>
</protein>
<evidence type="ECO:0000313" key="1">
    <source>
        <dbReference type="EMBL" id="KAK9159861.1"/>
    </source>
</evidence>
<comment type="caution">
    <text evidence="1">The sequence shown here is derived from an EMBL/GenBank/DDBJ whole genome shotgun (WGS) entry which is preliminary data.</text>
</comment>
<sequence>MDNTKMIEIQRQQVPDPEVSAASEEFWGFPCLDNDRVGGDTRVEEDTCSLSGESFESLDFVEVQEGAGVDDVKEKRVLDYIAPLEIQPPLRDIMTDVVHGIDILMQERAELGLFLLGFTAKKGSTR</sequence>
<keyword evidence="2" id="KW-1185">Reference proteome</keyword>
<proteinExistence type="predicted"/>
<accession>A0AAP0KW86</accession>
<name>A0AAP0KW86_9MAGN</name>
<gene>
    <name evidence="1" type="ORF">Syun_006202</name>
</gene>